<sequence length="188" mass="20657">MQAIHPSHSSPPSIGTAQPGYRVQLYGLVRVTVNVPAATSPMEAIAQAEATPGLSQWFQHGEYAHELMAAHVNEHGKVDIRQRQTYVPTFGEFVGWKADAQRDLEYSARIHRHHDACLFMSELLGSVESLSAIGEKHGASSLASLLYLVDAIQNDGCIDVPAFDPSILPVINELPSASRWIRYMRLVA</sequence>
<proteinExistence type="predicted"/>
<organism evidence="1 2">
    <name type="scientific">Burkholderia gladioli (strain BSR3)</name>
    <dbReference type="NCBI Taxonomy" id="999541"/>
    <lineage>
        <taxon>Bacteria</taxon>
        <taxon>Pseudomonadati</taxon>
        <taxon>Pseudomonadota</taxon>
        <taxon>Betaproteobacteria</taxon>
        <taxon>Burkholderiales</taxon>
        <taxon>Burkholderiaceae</taxon>
        <taxon>Burkholderia</taxon>
    </lineage>
</organism>
<evidence type="ECO:0000313" key="1">
    <source>
        <dbReference type="EMBL" id="AEA65524.1"/>
    </source>
</evidence>
<dbReference type="RefSeq" id="WP_013699904.1">
    <property type="nucleotide sequence ID" value="NC_015382.1"/>
</dbReference>
<gene>
    <name evidence="1" type="ordered locus">bgla_1p1300</name>
</gene>
<dbReference type="EMBL" id="CP002601">
    <property type="protein sequence ID" value="AEA65524.1"/>
    <property type="molecule type" value="Genomic_DNA"/>
</dbReference>
<name>F2LRN0_BURGS</name>
<dbReference type="Proteomes" id="UP000008316">
    <property type="component" value="Plasmid bgla_1p"/>
</dbReference>
<dbReference type="HOGENOM" id="CLU_1438574_0_0_4"/>
<protein>
    <submittedName>
        <fullName evidence="1">Uncharacterized protein</fullName>
    </submittedName>
</protein>
<dbReference type="KEGG" id="bgd:bgla_1p1300"/>
<accession>F2LRN0</accession>
<geneLocation type="plasmid" evidence="1 2">
    <name>bgla_1p</name>
</geneLocation>
<reference evidence="1 2" key="1">
    <citation type="journal article" date="2011" name="J. Bacteriol.">
        <title>Complete genome sequence of Burkholderia gladioli BSR3.</title>
        <authorList>
            <person name="Seo Y.S."/>
            <person name="Lim J."/>
            <person name="Choi B.S."/>
            <person name="Kim H."/>
            <person name="Goo E."/>
            <person name="Lee B."/>
            <person name="Lim J.S."/>
            <person name="Choi I.Y."/>
            <person name="Moon J.S."/>
            <person name="Kim J."/>
            <person name="Hwang I."/>
        </authorList>
    </citation>
    <scope>NUCLEOTIDE SEQUENCE [LARGE SCALE GENOMIC DNA]</scope>
    <source>
        <strain evidence="2">BSR3</strain>
    </source>
</reference>
<keyword evidence="1" id="KW-0614">Plasmid</keyword>
<evidence type="ECO:0000313" key="2">
    <source>
        <dbReference type="Proteomes" id="UP000008316"/>
    </source>
</evidence>
<dbReference type="AlphaFoldDB" id="F2LRN0"/>
<keyword evidence="2" id="KW-1185">Reference proteome</keyword>